<dbReference type="PANTHER" id="PTHR33877">
    <property type="entry name" value="SLL1193 PROTEIN"/>
    <property type="match status" value="1"/>
</dbReference>
<dbReference type="Gene3D" id="1.10.30.50">
    <property type="match status" value="1"/>
</dbReference>
<dbReference type="SMART" id="SM00507">
    <property type="entry name" value="HNHc"/>
    <property type="match status" value="1"/>
</dbReference>
<dbReference type="InterPro" id="IPR002711">
    <property type="entry name" value="HNH"/>
</dbReference>
<dbReference type="Proteomes" id="UP000002384">
    <property type="component" value="Chromosome"/>
</dbReference>
<sequence length="461" mass="52558">MSNFVFVLDTNKRRLNPVHPREARLMLNQGKAAVFRKYPFTIILKESCPDVLVQDLELLLDPGSKVTGIAIKQGNKVLFGAEVQHRGQQIRDALLSRRQLRRGRRNRKTRYRQPRFLNRTRPSGWLAPSLQHRVLTTLTWVRKFIRLAPIASLAQELVRFDLQLMQNSEVSGVEYQRGELQGYEVREYLLEKWNRRCAYCSVENVPFEVEHIQPKSKGGSERVSNLTIACHDCNQSKGNQDIRDFLSSKSDLLNHVLKQAKSPLKDAAAVNSTRWALFNALKATGLPVTTGTGGQTKFNRTRLNLPKAHWTDAACVGRIDSLLILTSKPLLIAAKGHGTRQMCRTDKYGFPSRYVPRNKFVKGFQTGDIVKAIVEKGKKIGQYVGRVAVRSTGSFNISTNNGLVQGISHKYCSIIHRKDGYNYGFCHDAEFIQRVVLPPRVKTSRFPYSRRFLDEKTRRSH</sequence>
<gene>
    <name evidence="2" type="ordered locus">PCC7424_3306</name>
</gene>
<dbReference type="HOGENOM" id="CLU_036716_0_0_3"/>
<dbReference type="NCBIfam" id="NF040563">
    <property type="entry name" value="guided_IscB"/>
    <property type="match status" value="1"/>
</dbReference>
<accession>B7KE07</accession>
<organism evidence="2 3">
    <name type="scientific">Gloeothece citriformis (strain PCC 7424)</name>
    <name type="common">Cyanothece sp. (strain PCC 7424)</name>
    <dbReference type="NCBI Taxonomy" id="65393"/>
    <lineage>
        <taxon>Bacteria</taxon>
        <taxon>Bacillati</taxon>
        <taxon>Cyanobacteriota</taxon>
        <taxon>Cyanophyceae</taxon>
        <taxon>Oscillatoriophycideae</taxon>
        <taxon>Chroococcales</taxon>
        <taxon>Aphanothecaceae</taxon>
        <taxon>Gloeothece</taxon>
        <taxon>Gloeothece citriformis</taxon>
    </lineage>
</organism>
<name>B7KE07_GLOC7</name>
<keyword evidence="2" id="KW-0255">Endonuclease</keyword>
<dbReference type="InterPro" id="IPR047693">
    <property type="entry name" value="RNA-guided_IscB-like"/>
</dbReference>
<dbReference type="KEGG" id="cyc:PCC7424_3306"/>
<dbReference type="InterPro" id="IPR052892">
    <property type="entry name" value="NA-targeting_endonuclease"/>
</dbReference>
<dbReference type="eggNOG" id="COG1403">
    <property type="taxonomic scope" value="Bacteria"/>
</dbReference>
<dbReference type="InterPro" id="IPR025938">
    <property type="entry name" value="RRXRR_dom"/>
</dbReference>
<dbReference type="AlphaFoldDB" id="B7KE07"/>
<evidence type="ECO:0000313" key="2">
    <source>
        <dbReference type="EMBL" id="ACK71705.1"/>
    </source>
</evidence>
<dbReference type="Pfam" id="PF14239">
    <property type="entry name" value="RRXRR"/>
    <property type="match status" value="1"/>
</dbReference>
<evidence type="ECO:0000313" key="3">
    <source>
        <dbReference type="Proteomes" id="UP000002384"/>
    </source>
</evidence>
<keyword evidence="2" id="KW-0378">Hydrolase</keyword>
<dbReference type="RefSeq" id="WP_015955301.1">
    <property type="nucleotide sequence ID" value="NC_011729.1"/>
</dbReference>
<dbReference type="InterPro" id="IPR003615">
    <property type="entry name" value="HNH_nuc"/>
</dbReference>
<proteinExistence type="predicted"/>
<dbReference type="CDD" id="cd00085">
    <property type="entry name" value="HNHc"/>
    <property type="match status" value="1"/>
</dbReference>
<dbReference type="OrthoDB" id="9802901at2"/>
<dbReference type="Pfam" id="PF01844">
    <property type="entry name" value="HNH"/>
    <property type="match status" value="1"/>
</dbReference>
<keyword evidence="3" id="KW-1185">Reference proteome</keyword>
<dbReference type="PANTHER" id="PTHR33877:SF1">
    <property type="entry name" value="TYPE IV METHYL-DIRECTED RESTRICTION ENZYME ECOKMCRA"/>
    <property type="match status" value="1"/>
</dbReference>
<dbReference type="STRING" id="65393.PCC7424_3306"/>
<dbReference type="GO" id="GO:0004519">
    <property type="term" value="F:endonuclease activity"/>
    <property type="evidence" value="ECO:0007669"/>
    <property type="project" value="UniProtKB-KW"/>
</dbReference>
<protein>
    <submittedName>
        <fullName evidence="2">HNH endonuclease</fullName>
    </submittedName>
</protein>
<feature type="domain" description="HNH nuclease" evidence="1">
    <location>
        <begin position="184"/>
        <end position="235"/>
    </location>
</feature>
<keyword evidence="2" id="KW-0540">Nuclease</keyword>
<reference evidence="3" key="1">
    <citation type="journal article" date="2011" name="MBio">
        <title>Novel metabolic attributes of the genus Cyanothece, comprising a group of unicellular nitrogen-fixing Cyanobacteria.</title>
        <authorList>
            <person name="Bandyopadhyay A."/>
            <person name="Elvitigala T."/>
            <person name="Welsh E."/>
            <person name="Stockel J."/>
            <person name="Liberton M."/>
            <person name="Min H."/>
            <person name="Sherman L.A."/>
            <person name="Pakrasi H.B."/>
        </authorList>
    </citation>
    <scope>NUCLEOTIDE SEQUENCE [LARGE SCALE GENOMIC DNA]</scope>
    <source>
        <strain evidence="3">PCC 7424</strain>
    </source>
</reference>
<dbReference type="EMBL" id="CP001291">
    <property type="protein sequence ID" value="ACK71705.1"/>
    <property type="molecule type" value="Genomic_DNA"/>
</dbReference>
<evidence type="ECO:0000259" key="1">
    <source>
        <dbReference type="SMART" id="SM00507"/>
    </source>
</evidence>